<feature type="signal peptide" evidence="1">
    <location>
        <begin position="1"/>
        <end position="24"/>
    </location>
</feature>
<reference evidence="2" key="1">
    <citation type="submission" date="2013-12" db="EMBL/GenBank/DDBJ databases">
        <authorList>
            <person name="Aslett M."/>
        </authorList>
    </citation>
    <scope>NUCLEOTIDE SEQUENCE [LARGE SCALE GENOMIC DNA]</scope>
    <source>
        <strain evidence="2">Lindley</strain>
    </source>
</reference>
<reference evidence="2" key="2">
    <citation type="submission" date="2014-05" db="EMBL/GenBank/DDBJ databases">
        <title>The genome and life-stage specific transcriptomes of Globodera pallida elucidate key aspects of plant parasitism by a cyst nematode.</title>
        <authorList>
            <person name="Cotton J.A."/>
            <person name="Lilley C.J."/>
            <person name="Jones L.M."/>
            <person name="Kikuchi T."/>
            <person name="Reid A.J."/>
            <person name="Thorpe P."/>
            <person name="Tsai I.J."/>
            <person name="Beasley H."/>
            <person name="Blok V."/>
            <person name="Cock P.J.A."/>
            <person name="Van den Akker S.E."/>
            <person name="Holroyd N."/>
            <person name="Hunt M."/>
            <person name="Mantelin S."/>
            <person name="Naghra H."/>
            <person name="Pain A."/>
            <person name="Palomares-Rius J.E."/>
            <person name="Zarowiecki M."/>
            <person name="Berriman M."/>
            <person name="Jones J.T."/>
            <person name="Urwin P.E."/>
        </authorList>
    </citation>
    <scope>NUCLEOTIDE SEQUENCE [LARGE SCALE GENOMIC DNA]</scope>
    <source>
        <strain evidence="2">Lindley</strain>
    </source>
</reference>
<evidence type="ECO:0000256" key="1">
    <source>
        <dbReference type="SAM" id="SignalP"/>
    </source>
</evidence>
<proteinExistence type="predicted"/>
<keyword evidence="1" id="KW-0732">Signal</keyword>
<organism evidence="2 3">
    <name type="scientific">Globodera pallida</name>
    <name type="common">Potato cyst nematode worm</name>
    <name type="synonym">Heterodera pallida</name>
    <dbReference type="NCBI Taxonomy" id="36090"/>
    <lineage>
        <taxon>Eukaryota</taxon>
        <taxon>Metazoa</taxon>
        <taxon>Ecdysozoa</taxon>
        <taxon>Nematoda</taxon>
        <taxon>Chromadorea</taxon>
        <taxon>Rhabditida</taxon>
        <taxon>Tylenchina</taxon>
        <taxon>Tylenchomorpha</taxon>
        <taxon>Tylenchoidea</taxon>
        <taxon>Heteroderidae</taxon>
        <taxon>Heteroderinae</taxon>
        <taxon>Globodera</taxon>
    </lineage>
</organism>
<protein>
    <submittedName>
        <fullName evidence="3">Secreted protein</fullName>
    </submittedName>
</protein>
<sequence>MTKIVFFLVVFCICIILLNNLVAAGSCLSSGTGNSIRAAEIFCNRFNEAACGTETYKSAKWIISCKWKKVLNPEGDSSTEKIKYICASDDMDKNW</sequence>
<accession>A0A183BZ70</accession>
<keyword evidence="2" id="KW-1185">Reference proteome</keyword>
<feature type="chain" id="PRO_5008146822" evidence="1">
    <location>
        <begin position="25"/>
        <end position="95"/>
    </location>
</feature>
<dbReference type="WBParaSite" id="GPLIN_000591100">
    <property type="protein sequence ID" value="GPLIN_000591100"/>
    <property type="gene ID" value="GPLIN_000591100"/>
</dbReference>
<evidence type="ECO:0000313" key="2">
    <source>
        <dbReference type="Proteomes" id="UP000050741"/>
    </source>
</evidence>
<dbReference type="Proteomes" id="UP000050741">
    <property type="component" value="Unassembled WGS sequence"/>
</dbReference>
<dbReference type="PROSITE" id="PS51257">
    <property type="entry name" value="PROKAR_LIPOPROTEIN"/>
    <property type="match status" value="1"/>
</dbReference>
<reference evidence="3" key="3">
    <citation type="submission" date="2016-06" db="UniProtKB">
        <authorList>
            <consortium name="WormBaseParasite"/>
        </authorList>
    </citation>
    <scope>IDENTIFICATION</scope>
</reference>
<name>A0A183BZ70_GLOPA</name>
<evidence type="ECO:0000313" key="3">
    <source>
        <dbReference type="WBParaSite" id="GPLIN_000591100"/>
    </source>
</evidence>
<dbReference type="AlphaFoldDB" id="A0A183BZ70"/>